<dbReference type="HOGENOM" id="CLU_2782806_0_0_1"/>
<dbReference type="Proteomes" id="UP000054477">
    <property type="component" value="Unassembled WGS sequence"/>
</dbReference>
<gene>
    <name evidence="2" type="ORF">K443DRAFT_686154</name>
</gene>
<reference evidence="3" key="2">
    <citation type="submission" date="2015-01" db="EMBL/GenBank/DDBJ databases">
        <title>Evolutionary Origins and Diversification of the Mycorrhizal Mutualists.</title>
        <authorList>
            <consortium name="DOE Joint Genome Institute"/>
            <consortium name="Mycorrhizal Genomics Consortium"/>
            <person name="Kohler A."/>
            <person name="Kuo A."/>
            <person name="Nagy L.G."/>
            <person name="Floudas D."/>
            <person name="Copeland A."/>
            <person name="Barry K.W."/>
            <person name="Cichocki N."/>
            <person name="Veneault-Fourrey C."/>
            <person name="LaButti K."/>
            <person name="Lindquist E.A."/>
            <person name="Lipzen A."/>
            <person name="Lundell T."/>
            <person name="Morin E."/>
            <person name="Murat C."/>
            <person name="Riley R."/>
            <person name="Ohm R."/>
            <person name="Sun H."/>
            <person name="Tunlid A."/>
            <person name="Henrissat B."/>
            <person name="Grigoriev I.V."/>
            <person name="Hibbett D.S."/>
            <person name="Martin F."/>
        </authorList>
    </citation>
    <scope>NUCLEOTIDE SEQUENCE [LARGE SCALE GENOMIC DNA]</scope>
    <source>
        <strain evidence="3">LaAM-08-1</strain>
    </source>
</reference>
<dbReference type="EMBL" id="KN839025">
    <property type="protein sequence ID" value="KIJ91309.1"/>
    <property type="molecule type" value="Genomic_DNA"/>
</dbReference>
<organism evidence="2 3">
    <name type="scientific">Laccaria amethystina LaAM-08-1</name>
    <dbReference type="NCBI Taxonomy" id="1095629"/>
    <lineage>
        <taxon>Eukaryota</taxon>
        <taxon>Fungi</taxon>
        <taxon>Dikarya</taxon>
        <taxon>Basidiomycota</taxon>
        <taxon>Agaricomycotina</taxon>
        <taxon>Agaricomycetes</taxon>
        <taxon>Agaricomycetidae</taxon>
        <taxon>Agaricales</taxon>
        <taxon>Agaricineae</taxon>
        <taxon>Hydnangiaceae</taxon>
        <taxon>Laccaria</taxon>
    </lineage>
</organism>
<accession>A0A0C9WHJ6</accession>
<sequence length="69" mass="7293">SINTDVAPGFVQVFHDPSAQHGPLKAHNAECPSSVCVHSYYTSAAPGTVKRPRNPIPRGLPQTNEGSTP</sequence>
<evidence type="ECO:0000313" key="2">
    <source>
        <dbReference type="EMBL" id="KIJ91309.1"/>
    </source>
</evidence>
<name>A0A0C9WHJ6_9AGAR</name>
<protein>
    <submittedName>
        <fullName evidence="2">Uncharacterized protein</fullName>
    </submittedName>
</protein>
<dbReference type="AlphaFoldDB" id="A0A0C9WHJ6"/>
<proteinExistence type="predicted"/>
<feature type="region of interest" description="Disordered" evidence="1">
    <location>
        <begin position="44"/>
        <end position="69"/>
    </location>
</feature>
<reference evidence="2 3" key="1">
    <citation type="submission" date="2014-04" db="EMBL/GenBank/DDBJ databases">
        <authorList>
            <consortium name="DOE Joint Genome Institute"/>
            <person name="Kuo A."/>
            <person name="Kohler A."/>
            <person name="Nagy L.G."/>
            <person name="Floudas D."/>
            <person name="Copeland A."/>
            <person name="Barry K.W."/>
            <person name="Cichocki N."/>
            <person name="Veneault-Fourrey C."/>
            <person name="LaButti K."/>
            <person name="Lindquist E.A."/>
            <person name="Lipzen A."/>
            <person name="Lundell T."/>
            <person name="Morin E."/>
            <person name="Murat C."/>
            <person name="Sun H."/>
            <person name="Tunlid A."/>
            <person name="Henrissat B."/>
            <person name="Grigoriev I.V."/>
            <person name="Hibbett D.S."/>
            <person name="Martin F."/>
            <person name="Nordberg H.P."/>
            <person name="Cantor M.N."/>
            <person name="Hua S.X."/>
        </authorList>
    </citation>
    <scope>NUCLEOTIDE SEQUENCE [LARGE SCALE GENOMIC DNA]</scope>
    <source>
        <strain evidence="2 3">LaAM-08-1</strain>
    </source>
</reference>
<evidence type="ECO:0000256" key="1">
    <source>
        <dbReference type="SAM" id="MobiDB-lite"/>
    </source>
</evidence>
<evidence type="ECO:0000313" key="3">
    <source>
        <dbReference type="Proteomes" id="UP000054477"/>
    </source>
</evidence>
<feature type="non-terminal residue" evidence="2">
    <location>
        <position position="1"/>
    </location>
</feature>
<keyword evidence="3" id="KW-1185">Reference proteome</keyword>